<sequence>MPFKNSPHIRRLQSGLTLVELMVAMVLALLITMAAAGALVLARQGFNNVDAAAQLRDNGRFIQDMLQRIGVQTGYKSLQYAATKRAVSTDGISDTPAPNVFGLNNASRTTTNTWDQGTTRSSGSVGYGSDILVLRYQASASTVNSTASDGTIIDCMGISPSVIPSARDDRIVSILHIGASANGEPSLMCSRSSTGMAPYDSQPIIQGVENLQFLYGVDGIGPANTVVPIPTNTADSVPERYLRADQLTVTGNDSATNANWQRVRSIRVGLVLRGATGSALDRSSQTFYPLGSSKASSTGAEGSAFASSADPGTTFTPTADGRLRQVVTFTIHLRNYQEDL</sequence>
<organism evidence="3 4">
    <name type="scientific">Comamonas suwonensis</name>
    <dbReference type="NCBI Taxonomy" id="2606214"/>
    <lineage>
        <taxon>Bacteria</taxon>
        <taxon>Pseudomonadati</taxon>
        <taxon>Pseudomonadota</taxon>
        <taxon>Betaproteobacteria</taxon>
        <taxon>Burkholderiales</taxon>
        <taxon>Comamonadaceae</taxon>
        <taxon>Comamonas</taxon>
    </lineage>
</organism>
<proteinExistence type="predicted"/>
<dbReference type="AlphaFoldDB" id="A0A843BFD3"/>
<reference evidence="3" key="1">
    <citation type="submission" date="2020-12" db="EMBL/GenBank/DDBJ databases">
        <title>Comamonas sp. nov., isolated from stream water.</title>
        <authorList>
            <person name="Park K.-H."/>
        </authorList>
    </citation>
    <scope>NUCLEOTIDE SEQUENCE</scope>
    <source>
        <strain evidence="3">EJ-4</strain>
    </source>
</reference>
<evidence type="ECO:0000256" key="1">
    <source>
        <dbReference type="SAM" id="MobiDB-lite"/>
    </source>
</evidence>
<feature type="compositionally biased region" description="Polar residues" evidence="1">
    <location>
        <begin position="102"/>
        <end position="121"/>
    </location>
</feature>
<dbReference type="EMBL" id="JABBCQ020000011">
    <property type="protein sequence ID" value="MBI1625479.1"/>
    <property type="molecule type" value="Genomic_DNA"/>
</dbReference>
<evidence type="ECO:0000313" key="3">
    <source>
        <dbReference type="EMBL" id="MBI1625479.1"/>
    </source>
</evidence>
<name>A0A843BFD3_9BURK</name>
<protein>
    <submittedName>
        <fullName evidence="3">PilW family protein</fullName>
    </submittedName>
</protein>
<feature type="region of interest" description="Disordered" evidence="1">
    <location>
        <begin position="290"/>
        <end position="317"/>
    </location>
</feature>
<keyword evidence="2" id="KW-0472">Membrane</keyword>
<keyword evidence="4" id="KW-1185">Reference proteome</keyword>
<dbReference type="PROSITE" id="PS00409">
    <property type="entry name" value="PROKAR_NTER_METHYL"/>
    <property type="match status" value="1"/>
</dbReference>
<dbReference type="GO" id="GO:0043683">
    <property type="term" value="P:type IV pilus assembly"/>
    <property type="evidence" value="ECO:0007669"/>
    <property type="project" value="InterPro"/>
</dbReference>
<dbReference type="InterPro" id="IPR032092">
    <property type="entry name" value="PilW"/>
</dbReference>
<gene>
    <name evidence="3" type="ORF">HF327_013325</name>
</gene>
<dbReference type="RefSeq" id="WP_198460634.1">
    <property type="nucleotide sequence ID" value="NZ_JABBCQ020000011.1"/>
</dbReference>
<accession>A0A843BFD3</accession>
<dbReference type="InterPro" id="IPR012902">
    <property type="entry name" value="N_methyl_site"/>
</dbReference>
<comment type="caution">
    <text evidence="3">The sequence shown here is derived from an EMBL/GenBank/DDBJ whole genome shotgun (WGS) entry which is preliminary data.</text>
</comment>
<keyword evidence="2" id="KW-0812">Transmembrane</keyword>
<feature type="compositionally biased region" description="Polar residues" evidence="1">
    <location>
        <begin position="290"/>
        <end position="300"/>
    </location>
</feature>
<feature type="region of interest" description="Disordered" evidence="1">
    <location>
        <begin position="98"/>
        <end position="121"/>
    </location>
</feature>
<dbReference type="Pfam" id="PF16074">
    <property type="entry name" value="PilW"/>
    <property type="match status" value="1"/>
</dbReference>
<feature type="transmembrane region" description="Helical" evidence="2">
    <location>
        <begin position="21"/>
        <end position="42"/>
    </location>
</feature>
<keyword evidence="2" id="KW-1133">Transmembrane helix</keyword>
<dbReference type="Pfam" id="PF07963">
    <property type="entry name" value="N_methyl"/>
    <property type="match status" value="1"/>
</dbReference>
<evidence type="ECO:0000313" key="4">
    <source>
        <dbReference type="Proteomes" id="UP000530032"/>
    </source>
</evidence>
<evidence type="ECO:0000256" key="2">
    <source>
        <dbReference type="SAM" id="Phobius"/>
    </source>
</evidence>
<dbReference type="Proteomes" id="UP000530032">
    <property type="component" value="Unassembled WGS sequence"/>
</dbReference>
<dbReference type="NCBIfam" id="TIGR02532">
    <property type="entry name" value="IV_pilin_GFxxxE"/>
    <property type="match status" value="1"/>
</dbReference>